<accession>A0A438MDU2</accession>
<name>A0A438MDU2_9ACTN</name>
<dbReference type="InterPro" id="IPR013154">
    <property type="entry name" value="ADH-like_N"/>
</dbReference>
<dbReference type="EMBL" id="SAUN01000001">
    <property type="protein sequence ID" value="RVX43916.1"/>
    <property type="molecule type" value="Genomic_DNA"/>
</dbReference>
<evidence type="ECO:0000256" key="3">
    <source>
        <dbReference type="ARBA" id="ARBA00022833"/>
    </source>
</evidence>
<evidence type="ECO:0000256" key="4">
    <source>
        <dbReference type="ARBA" id="ARBA00023002"/>
    </source>
</evidence>
<dbReference type="RefSeq" id="WP_164903881.1">
    <property type="nucleotide sequence ID" value="NZ_SAUN01000001.1"/>
</dbReference>
<dbReference type="Pfam" id="PF08240">
    <property type="entry name" value="ADH_N"/>
    <property type="match status" value="1"/>
</dbReference>
<evidence type="ECO:0000256" key="1">
    <source>
        <dbReference type="ARBA" id="ARBA00001947"/>
    </source>
</evidence>
<evidence type="ECO:0000256" key="2">
    <source>
        <dbReference type="ARBA" id="ARBA00022723"/>
    </source>
</evidence>
<dbReference type="AlphaFoldDB" id="A0A438MDU2"/>
<dbReference type="Gene3D" id="3.90.180.10">
    <property type="entry name" value="Medium-chain alcohol dehydrogenases, catalytic domain"/>
    <property type="match status" value="1"/>
</dbReference>
<proteinExistence type="predicted"/>
<dbReference type="SUPFAM" id="SSF50129">
    <property type="entry name" value="GroES-like"/>
    <property type="match status" value="1"/>
</dbReference>
<evidence type="ECO:0000313" key="8">
    <source>
        <dbReference type="Proteomes" id="UP000284824"/>
    </source>
</evidence>
<dbReference type="GO" id="GO:0046872">
    <property type="term" value="F:metal ion binding"/>
    <property type="evidence" value="ECO:0007669"/>
    <property type="project" value="UniProtKB-KW"/>
</dbReference>
<feature type="domain" description="Alcohol dehydrogenase-like N-terminal" evidence="5">
    <location>
        <begin position="23"/>
        <end position="137"/>
    </location>
</feature>
<gene>
    <name evidence="7" type="ORF">EDD27_6626</name>
</gene>
<dbReference type="Proteomes" id="UP000284824">
    <property type="component" value="Unassembled WGS sequence"/>
</dbReference>
<dbReference type="Pfam" id="PF16912">
    <property type="entry name" value="Glu_dehyd_C"/>
    <property type="match status" value="1"/>
</dbReference>
<comment type="cofactor">
    <cofactor evidence="1">
        <name>Zn(2+)</name>
        <dbReference type="ChEBI" id="CHEBI:29105"/>
    </cofactor>
</comment>
<keyword evidence="2" id="KW-0479">Metal-binding</keyword>
<keyword evidence="3" id="KW-0862">Zinc</keyword>
<keyword evidence="4" id="KW-0560">Oxidoreductase</keyword>
<dbReference type="SUPFAM" id="SSF51735">
    <property type="entry name" value="NAD(P)-binding Rossmann-fold domains"/>
    <property type="match status" value="1"/>
</dbReference>
<dbReference type="InterPro" id="IPR011032">
    <property type="entry name" value="GroES-like_sf"/>
</dbReference>
<dbReference type="PANTHER" id="PTHR43189:SF2">
    <property type="entry name" value="GLUCOSE 1-DEHYDROGENASE"/>
    <property type="match status" value="1"/>
</dbReference>
<reference evidence="7 8" key="1">
    <citation type="submission" date="2019-01" db="EMBL/GenBank/DDBJ databases">
        <title>Sequencing the genomes of 1000 actinobacteria strains.</title>
        <authorList>
            <person name="Klenk H.-P."/>
        </authorList>
    </citation>
    <scope>NUCLEOTIDE SEQUENCE [LARGE SCALE GENOMIC DNA]</scope>
    <source>
        <strain evidence="7 8">DSM 43925</strain>
    </source>
</reference>
<feature type="domain" description="Glucose dehydrogenase C-terminal" evidence="6">
    <location>
        <begin position="143"/>
        <end position="343"/>
    </location>
</feature>
<dbReference type="Gene3D" id="3.40.50.720">
    <property type="entry name" value="NAD(P)-binding Rossmann-like Domain"/>
    <property type="match status" value="1"/>
</dbReference>
<evidence type="ECO:0000259" key="5">
    <source>
        <dbReference type="Pfam" id="PF08240"/>
    </source>
</evidence>
<dbReference type="InterPro" id="IPR031640">
    <property type="entry name" value="Glu_dehyd_C"/>
</dbReference>
<dbReference type="GO" id="GO:0016491">
    <property type="term" value="F:oxidoreductase activity"/>
    <property type="evidence" value="ECO:0007669"/>
    <property type="project" value="UniProtKB-KW"/>
</dbReference>
<organism evidence="7 8">
    <name type="scientific">Nonomuraea polychroma</name>
    <dbReference type="NCBI Taxonomy" id="46176"/>
    <lineage>
        <taxon>Bacteria</taxon>
        <taxon>Bacillati</taxon>
        <taxon>Actinomycetota</taxon>
        <taxon>Actinomycetes</taxon>
        <taxon>Streptosporangiales</taxon>
        <taxon>Streptosporangiaceae</taxon>
        <taxon>Nonomuraea</taxon>
    </lineage>
</organism>
<keyword evidence="8" id="KW-1185">Reference proteome</keyword>
<comment type="caution">
    <text evidence="7">The sequence shown here is derived from an EMBL/GenBank/DDBJ whole genome shotgun (WGS) entry which is preliminary data.</text>
</comment>
<evidence type="ECO:0000313" key="7">
    <source>
        <dbReference type="EMBL" id="RVX43916.1"/>
    </source>
</evidence>
<evidence type="ECO:0000259" key="6">
    <source>
        <dbReference type="Pfam" id="PF16912"/>
    </source>
</evidence>
<dbReference type="InterPro" id="IPR036291">
    <property type="entry name" value="NAD(P)-bd_dom_sf"/>
</dbReference>
<protein>
    <submittedName>
        <fullName evidence="7">Threonine dehydrogenase-like Zn-dependent dehydrogenase</fullName>
    </submittedName>
</protein>
<sequence>MSVRPGRAGTLRLTPTSAPDPAEGAVLVDTLWLGICGTDREIAAGALGRPPTGEDDLVLGHEVVGRIAEAPESSELTAGQLVTVIVRRPVGTPCRNCAAGNWDLCMDGHFTEHGIFGRHGFGRRQFRIEPDAVVPVPADLGMCGVLVEPASVVAKAWQHIDHLTRRVPAATGAVLVTGAGPIGLLAALLSTQRGHETYLLDRTGGEHRQHLAAAVGAHLVVGSVDDLDISPAVVVEATGSGSIVRSVVHAAAPNAVVCLLGVCASSAEASWDVGLMNNVLVHSNKLLFGSVSASRTHYDLAIRALQNAPPEWLDRMITRRLPVRHAMAAFDKEPEDIKTVIDFTGHGPSAAPETAGAS</sequence>
<dbReference type="PANTHER" id="PTHR43189">
    <property type="entry name" value="ZINC-TYPE ALCOHOL DEHYDROGENASE-LIKE PROTEIN C1198.01-RELATED"/>
    <property type="match status" value="1"/>
</dbReference>